<keyword evidence="4" id="KW-0735">Signal-anchor</keyword>
<evidence type="ECO:0000256" key="3">
    <source>
        <dbReference type="ARBA" id="ARBA00022692"/>
    </source>
</evidence>
<feature type="compositionally biased region" description="Basic and acidic residues" evidence="7">
    <location>
        <begin position="1"/>
        <end position="11"/>
    </location>
</feature>
<evidence type="ECO:0000256" key="6">
    <source>
        <dbReference type="ARBA" id="ARBA00023136"/>
    </source>
</evidence>
<reference evidence="9" key="1">
    <citation type="submission" date="2020-10" db="EMBL/GenBank/DDBJ databases">
        <authorList>
            <person name="Kikuchi T."/>
        </authorList>
    </citation>
    <scope>NUCLEOTIDE SEQUENCE</scope>
    <source>
        <strain evidence="9">NKZ352</strain>
    </source>
</reference>
<comment type="subcellular location">
    <subcellularLocation>
        <location evidence="1">Membrane</location>
        <topology evidence="1">Single-pass type II membrane protein</topology>
    </subcellularLocation>
</comment>
<comment type="similarity">
    <text evidence="2">Belongs to the X(+)/potassium ATPases subunit beta family.</text>
</comment>
<keyword evidence="10" id="KW-1185">Reference proteome</keyword>
<evidence type="ECO:0000256" key="7">
    <source>
        <dbReference type="SAM" id="MobiDB-lite"/>
    </source>
</evidence>
<evidence type="ECO:0000256" key="1">
    <source>
        <dbReference type="ARBA" id="ARBA00004606"/>
    </source>
</evidence>
<dbReference type="GO" id="GO:0030007">
    <property type="term" value="P:intracellular potassium ion homeostasis"/>
    <property type="evidence" value="ECO:0007669"/>
    <property type="project" value="TreeGrafter"/>
</dbReference>
<organism evidence="9 10">
    <name type="scientific">Caenorhabditis auriculariae</name>
    <dbReference type="NCBI Taxonomy" id="2777116"/>
    <lineage>
        <taxon>Eukaryota</taxon>
        <taxon>Metazoa</taxon>
        <taxon>Ecdysozoa</taxon>
        <taxon>Nematoda</taxon>
        <taxon>Chromadorea</taxon>
        <taxon>Rhabditida</taxon>
        <taxon>Rhabditina</taxon>
        <taxon>Rhabditomorpha</taxon>
        <taxon>Rhabditoidea</taxon>
        <taxon>Rhabditidae</taxon>
        <taxon>Peloderinae</taxon>
        <taxon>Caenorhabditis</taxon>
    </lineage>
</organism>
<dbReference type="GO" id="GO:0005890">
    <property type="term" value="C:sodium:potassium-exchanging ATPase complex"/>
    <property type="evidence" value="ECO:0007669"/>
    <property type="project" value="InterPro"/>
</dbReference>
<evidence type="ECO:0000313" key="9">
    <source>
        <dbReference type="EMBL" id="CAD6197906.1"/>
    </source>
</evidence>
<dbReference type="InterPro" id="IPR000402">
    <property type="entry name" value="Na/K_ATPase_sub_beta"/>
</dbReference>
<gene>
    <name evidence="9" type="ORF">CAUJ_LOCUS13813</name>
</gene>
<dbReference type="EMBL" id="CAJGYM010000108">
    <property type="protein sequence ID" value="CAD6197906.1"/>
    <property type="molecule type" value="Genomic_DNA"/>
</dbReference>
<dbReference type="PANTHER" id="PTHR11523:SF52">
    <property type="entry name" value="SODIUM_POTASSIUM-TRANSPORTING ATPASE SUBUNIT BETA"/>
    <property type="match status" value="1"/>
</dbReference>
<proteinExistence type="inferred from homology"/>
<feature type="region of interest" description="Disordered" evidence="7">
    <location>
        <begin position="1"/>
        <end position="60"/>
    </location>
</feature>
<dbReference type="Proteomes" id="UP000835052">
    <property type="component" value="Unassembled WGS sequence"/>
</dbReference>
<dbReference type="GO" id="GO:1990573">
    <property type="term" value="P:potassium ion import across plasma membrane"/>
    <property type="evidence" value="ECO:0007669"/>
    <property type="project" value="TreeGrafter"/>
</dbReference>
<dbReference type="Pfam" id="PF00287">
    <property type="entry name" value="Na_K-ATPase"/>
    <property type="match status" value="1"/>
</dbReference>
<name>A0A8S1HPG4_9PELO</name>
<dbReference type="Gene3D" id="2.60.40.1660">
    <property type="entry name" value="Na, k-atpase alpha subunit"/>
    <property type="match status" value="1"/>
</dbReference>
<dbReference type="OrthoDB" id="5912413at2759"/>
<keyword evidence="5 8" id="KW-1133">Transmembrane helix</keyword>
<evidence type="ECO:0000313" key="10">
    <source>
        <dbReference type="Proteomes" id="UP000835052"/>
    </source>
</evidence>
<comment type="caution">
    <text evidence="9">The sequence shown here is derived from an EMBL/GenBank/DDBJ whole genome shotgun (WGS) entry which is preliminary data.</text>
</comment>
<accession>A0A8S1HPG4</accession>
<keyword evidence="3 8" id="KW-0812">Transmembrane</keyword>
<dbReference type="PANTHER" id="PTHR11523">
    <property type="entry name" value="SODIUM/POTASSIUM-DEPENDENT ATPASE BETA SUBUNIT"/>
    <property type="match status" value="1"/>
</dbReference>
<dbReference type="GO" id="GO:0006883">
    <property type="term" value="P:intracellular sodium ion homeostasis"/>
    <property type="evidence" value="ECO:0007669"/>
    <property type="project" value="TreeGrafter"/>
</dbReference>
<feature type="compositionally biased region" description="Low complexity" evidence="7">
    <location>
        <begin position="30"/>
        <end position="48"/>
    </location>
</feature>
<dbReference type="InterPro" id="IPR038702">
    <property type="entry name" value="Na/K_ATPase_sub_beta_sf"/>
</dbReference>
<evidence type="ECO:0000256" key="5">
    <source>
        <dbReference type="ARBA" id="ARBA00022989"/>
    </source>
</evidence>
<protein>
    <submittedName>
        <fullName evidence="9">Uncharacterized protein</fullName>
    </submittedName>
</protein>
<dbReference type="GO" id="GO:0001671">
    <property type="term" value="F:ATPase activator activity"/>
    <property type="evidence" value="ECO:0007669"/>
    <property type="project" value="TreeGrafter"/>
</dbReference>
<dbReference type="AlphaFoldDB" id="A0A8S1HPG4"/>
<feature type="transmembrane region" description="Helical" evidence="8">
    <location>
        <begin position="69"/>
        <end position="95"/>
    </location>
</feature>
<dbReference type="GO" id="GO:0036376">
    <property type="term" value="P:sodium ion export across plasma membrane"/>
    <property type="evidence" value="ECO:0007669"/>
    <property type="project" value="TreeGrafter"/>
</dbReference>
<evidence type="ECO:0000256" key="4">
    <source>
        <dbReference type="ARBA" id="ARBA00022968"/>
    </source>
</evidence>
<evidence type="ECO:0000256" key="8">
    <source>
        <dbReference type="SAM" id="Phobius"/>
    </source>
</evidence>
<keyword evidence="6 8" id="KW-0472">Membrane</keyword>
<evidence type="ECO:0000256" key="2">
    <source>
        <dbReference type="ARBA" id="ARBA00005876"/>
    </source>
</evidence>
<sequence>MSTAGSKEERQGLLSTSGMSSKKTSKSKKSASPTSVRSLTTVRSSTTVARREMPKMSDGSEFDSGPYGWLFSFAYLFILWGVVISLSVAFIYYLYSQLDPRYPRYFGTGTFAGGTPHITFDPNPRRFTEDMFNRMEFDQYEFRSYVNYLIRYKHVMKGYNDTLPPCWKTPLNENEACGFERVDGFGECAFTRENLEKGMGFSKGQPCIMIKLNKILGWHPNDILTNDDQTCSRGQCCGSGITFNCSSNGDVKFEFYPNQGIQSCYYPFNGQPGYEQPFVMVKLYNLPENKEVKISCSPNPNALKITDGDRPNELHFYIKRRKHVEDTG</sequence>